<dbReference type="InterPro" id="IPR036909">
    <property type="entry name" value="Cyt_c-like_dom_sf"/>
</dbReference>
<evidence type="ECO:0000256" key="1">
    <source>
        <dbReference type="ARBA" id="ARBA00022617"/>
    </source>
</evidence>
<dbReference type="Proteomes" id="UP000190341">
    <property type="component" value="Unassembled WGS sequence"/>
</dbReference>
<evidence type="ECO:0000256" key="2">
    <source>
        <dbReference type="ARBA" id="ARBA00022723"/>
    </source>
</evidence>
<accession>A0A1T5LLX6</accession>
<keyword evidence="6" id="KW-0732">Signal</keyword>
<evidence type="ECO:0000313" key="8">
    <source>
        <dbReference type="EMBL" id="SKC76825.1"/>
    </source>
</evidence>
<dbReference type="PROSITE" id="PS51257">
    <property type="entry name" value="PROKAR_LIPOPROTEIN"/>
    <property type="match status" value="1"/>
</dbReference>
<evidence type="ECO:0000256" key="4">
    <source>
        <dbReference type="PROSITE-ProRule" id="PRU00433"/>
    </source>
</evidence>
<reference evidence="8 9" key="1">
    <citation type="submission" date="2017-02" db="EMBL/GenBank/DDBJ databases">
        <authorList>
            <person name="Peterson S.W."/>
        </authorList>
    </citation>
    <scope>NUCLEOTIDE SEQUENCE [LARGE SCALE GENOMIC DNA]</scope>
    <source>
        <strain evidence="8 9">P15</strain>
    </source>
</reference>
<evidence type="ECO:0000256" key="3">
    <source>
        <dbReference type="ARBA" id="ARBA00023004"/>
    </source>
</evidence>
<evidence type="ECO:0000256" key="5">
    <source>
        <dbReference type="SAM" id="MobiDB-lite"/>
    </source>
</evidence>
<evidence type="ECO:0000256" key="6">
    <source>
        <dbReference type="SAM" id="SignalP"/>
    </source>
</evidence>
<sequence>MSRPIRTLNYSIFLLALLALAGCQSESGKPAAAVAAAAVATSHSDLLARGEYLIRTTGCNDCHTVGYAESQGTLPKDQWLKGSPLGYNGPWGTTYAPNLRLRLHEMTEVQWLEFSANLRTRPIMPDFAVRAMTEEDRRAIFRFVQSLGPAGEQAPAYLPPGQTPPAPYFGLILPPPPTEASPPEKAVASAPGP</sequence>
<dbReference type="SUPFAM" id="SSF46626">
    <property type="entry name" value="Cytochrome c"/>
    <property type="match status" value="1"/>
</dbReference>
<feature type="region of interest" description="Disordered" evidence="5">
    <location>
        <begin position="152"/>
        <end position="193"/>
    </location>
</feature>
<keyword evidence="3 4" id="KW-0408">Iron</keyword>
<name>A0A1T5LLX6_9GAMM</name>
<evidence type="ECO:0000313" key="9">
    <source>
        <dbReference type="Proteomes" id="UP000190341"/>
    </source>
</evidence>
<dbReference type="Gene3D" id="1.10.760.10">
    <property type="entry name" value="Cytochrome c-like domain"/>
    <property type="match status" value="1"/>
</dbReference>
<keyword evidence="2 4" id="KW-0479">Metal-binding</keyword>
<feature type="chain" id="PRO_5010584044" description="Cytochrome c domain-containing protein" evidence="6">
    <location>
        <begin position="22"/>
        <end position="193"/>
    </location>
</feature>
<gene>
    <name evidence="8" type="ORF">SAMN06296058_2706</name>
</gene>
<dbReference type="RefSeq" id="WP_176140864.1">
    <property type="nucleotide sequence ID" value="NZ_BMCL01000001.1"/>
</dbReference>
<dbReference type="EMBL" id="FUZV01000002">
    <property type="protein sequence ID" value="SKC76825.1"/>
    <property type="molecule type" value="Genomic_DNA"/>
</dbReference>
<protein>
    <recommendedName>
        <fullName evidence="7">Cytochrome c domain-containing protein</fullName>
    </recommendedName>
</protein>
<dbReference type="Pfam" id="PF00034">
    <property type="entry name" value="Cytochrom_C"/>
    <property type="match status" value="1"/>
</dbReference>
<dbReference type="InterPro" id="IPR009056">
    <property type="entry name" value="Cyt_c-like_dom"/>
</dbReference>
<proteinExistence type="predicted"/>
<feature type="compositionally biased region" description="Pro residues" evidence="5">
    <location>
        <begin position="157"/>
        <end position="180"/>
    </location>
</feature>
<dbReference type="GO" id="GO:0009055">
    <property type="term" value="F:electron transfer activity"/>
    <property type="evidence" value="ECO:0007669"/>
    <property type="project" value="InterPro"/>
</dbReference>
<dbReference type="AlphaFoldDB" id="A0A1T5LLX6"/>
<dbReference type="GO" id="GO:0046872">
    <property type="term" value="F:metal ion binding"/>
    <property type="evidence" value="ECO:0007669"/>
    <property type="project" value="UniProtKB-KW"/>
</dbReference>
<evidence type="ECO:0000259" key="7">
    <source>
        <dbReference type="PROSITE" id="PS51007"/>
    </source>
</evidence>
<keyword evidence="1 4" id="KW-0349">Heme</keyword>
<feature type="signal peptide" evidence="6">
    <location>
        <begin position="1"/>
        <end position="21"/>
    </location>
</feature>
<organism evidence="8 9">
    <name type="scientific">Pseudoxanthomonas indica</name>
    <dbReference type="NCBI Taxonomy" id="428993"/>
    <lineage>
        <taxon>Bacteria</taxon>
        <taxon>Pseudomonadati</taxon>
        <taxon>Pseudomonadota</taxon>
        <taxon>Gammaproteobacteria</taxon>
        <taxon>Lysobacterales</taxon>
        <taxon>Lysobacteraceae</taxon>
        <taxon>Pseudoxanthomonas</taxon>
    </lineage>
</organism>
<dbReference type="GO" id="GO:0020037">
    <property type="term" value="F:heme binding"/>
    <property type="evidence" value="ECO:0007669"/>
    <property type="project" value="InterPro"/>
</dbReference>
<keyword evidence="9" id="KW-1185">Reference proteome</keyword>
<dbReference type="STRING" id="428993.SAMN06296058_2706"/>
<feature type="domain" description="Cytochrome c" evidence="7">
    <location>
        <begin position="45"/>
        <end position="148"/>
    </location>
</feature>
<dbReference type="PROSITE" id="PS51007">
    <property type="entry name" value="CYTC"/>
    <property type="match status" value="1"/>
</dbReference>